<evidence type="ECO:0000313" key="1">
    <source>
        <dbReference type="EMBL" id="KAK7575911.1"/>
    </source>
</evidence>
<organism evidence="1 2">
    <name type="scientific">Parthenolecanium corni</name>
    <dbReference type="NCBI Taxonomy" id="536013"/>
    <lineage>
        <taxon>Eukaryota</taxon>
        <taxon>Metazoa</taxon>
        <taxon>Ecdysozoa</taxon>
        <taxon>Arthropoda</taxon>
        <taxon>Hexapoda</taxon>
        <taxon>Insecta</taxon>
        <taxon>Pterygota</taxon>
        <taxon>Neoptera</taxon>
        <taxon>Paraneoptera</taxon>
        <taxon>Hemiptera</taxon>
        <taxon>Sternorrhyncha</taxon>
        <taxon>Coccoidea</taxon>
        <taxon>Coccidae</taxon>
        <taxon>Parthenolecanium</taxon>
    </lineage>
</organism>
<keyword evidence="2" id="KW-1185">Reference proteome</keyword>
<dbReference type="Proteomes" id="UP001367676">
    <property type="component" value="Unassembled WGS sequence"/>
</dbReference>
<gene>
    <name evidence="1" type="ORF">V9T40_012197</name>
</gene>
<accession>A0AAN9XYV7</accession>
<reference evidence="1 2" key="1">
    <citation type="submission" date="2024-03" db="EMBL/GenBank/DDBJ databases">
        <title>Adaptation during the transition from Ophiocordyceps entomopathogen to insect associate is accompanied by gene loss and intensified selection.</title>
        <authorList>
            <person name="Ward C.M."/>
            <person name="Onetto C.A."/>
            <person name="Borneman A.R."/>
        </authorList>
    </citation>
    <scope>NUCLEOTIDE SEQUENCE [LARGE SCALE GENOMIC DNA]</scope>
    <source>
        <strain evidence="1">AWRI1</strain>
        <tissue evidence="1">Single Adult Female</tissue>
    </source>
</reference>
<name>A0AAN9XYV7_9HEMI</name>
<evidence type="ECO:0000313" key="2">
    <source>
        <dbReference type="Proteomes" id="UP001367676"/>
    </source>
</evidence>
<dbReference type="AlphaFoldDB" id="A0AAN9XYV7"/>
<dbReference type="EMBL" id="JBBCAQ010000036">
    <property type="protein sequence ID" value="KAK7575911.1"/>
    <property type="molecule type" value="Genomic_DNA"/>
</dbReference>
<protein>
    <submittedName>
        <fullName evidence="1">Uncharacterized protein</fullName>
    </submittedName>
</protein>
<comment type="caution">
    <text evidence="1">The sequence shown here is derived from an EMBL/GenBank/DDBJ whole genome shotgun (WGS) entry which is preliminary data.</text>
</comment>
<sequence length="235" mass="26338">MYLHTYVRIYFRKMHAAYICHPFSTCRGRLDSCKFFSRLPALSIRFFAISAGLKGNASPPSLCLRPSRFSFATISIIRLRHLLFAAQRKSYSYVIPDCDDKFRLAPPHPPPSKFQRSLAQRLRGLDVVPDSVCALNHRVSPPPSIFFERFTFLCAVWPVNWSAATATLAPLPVPFVYFSRPPSSPAPFGRRCLLELCGDCCGCGCVLSARSRPLIIRSSRAAFSSSSLYTFLSSI</sequence>
<proteinExistence type="predicted"/>